<accession>A0ABQ7YTP2</accession>
<evidence type="ECO:0000313" key="10">
    <source>
        <dbReference type="Proteomes" id="UP000824890"/>
    </source>
</evidence>
<dbReference type="SUPFAM" id="SSF52743">
    <property type="entry name" value="Subtilisin-like"/>
    <property type="match status" value="1"/>
</dbReference>
<dbReference type="EMBL" id="JAGKQM010000017">
    <property type="protein sequence ID" value="KAH0871213.1"/>
    <property type="molecule type" value="Genomic_DNA"/>
</dbReference>
<dbReference type="SMART" id="SM00579">
    <property type="entry name" value="FBD"/>
    <property type="match status" value="1"/>
</dbReference>
<keyword evidence="5 6" id="KW-0720">Serine protease</keyword>
<dbReference type="InterPro" id="IPR037045">
    <property type="entry name" value="S8pro/Inhibitor_I9_sf"/>
</dbReference>
<feature type="chain" id="PRO_5047205516" description="F-box domain-containing protein" evidence="7">
    <location>
        <begin position="23"/>
        <end position="1389"/>
    </location>
</feature>
<dbReference type="Pfam" id="PF00646">
    <property type="entry name" value="F-box"/>
    <property type="match status" value="2"/>
</dbReference>
<dbReference type="InterPro" id="IPR015500">
    <property type="entry name" value="Peptidase_S8_subtilisin-rel"/>
</dbReference>
<evidence type="ECO:0000256" key="3">
    <source>
        <dbReference type="ARBA" id="ARBA00022729"/>
    </source>
</evidence>
<dbReference type="PROSITE" id="PS50181">
    <property type="entry name" value="FBOX"/>
    <property type="match status" value="1"/>
</dbReference>
<evidence type="ECO:0000256" key="4">
    <source>
        <dbReference type="ARBA" id="ARBA00022801"/>
    </source>
</evidence>
<reference evidence="9 10" key="1">
    <citation type="submission" date="2021-05" db="EMBL/GenBank/DDBJ databases">
        <title>Genome Assembly of Synthetic Allotetraploid Brassica napus Reveals Homoeologous Exchanges between Subgenomes.</title>
        <authorList>
            <person name="Davis J.T."/>
        </authorList>
    </citation>
    <scope>NUCLEOTIDE SEQUENCE [LARGE SCALE GENOMIC DNA]</scope>
    <source>
        <strain evidence="10">cv. Da-Ae</strain>
        <tissue evidence="9">Seedling</tissue>
    </source>
</reference>
<dbReference type="Gene3D" id="3.40.50.200">
    <property type="entry name" value="Peptidase S8/S53 domain"/>
    <property type="match status" value="1"/>
</dbReference>
<sequence>MARFLGGISFALTLLLYSSVQATTSHVYIVYLGANRLQNAALASSHHLHLLSKVFTSKEDAGRSMLYSYTYGFSGFSSKLNSTQAASLAKMNQVITVFKSRSLKLHTTRSWDFLGLTVDNAGHTPPPQLAYGSDVIVGIFDTGLVSISGSSLFQSSLNVKICNFRLGIWPESESFREPPEAKPIPSSWKGKCVGGGDVRCNRKLIGARFYLKGFEEAYGELNRTRDREYRSPRDRLGHGTHTASTAVGSVVSNVYGFAGGVARGGAPSARLAVYKTCWGKDLEGVCTEADILAAFDDAVRDGVDVISASFGSSPPLAAFFESSADIGGFHAAERGISVVFSGGNDGPDPGLVQNVAPWAVSVAASTMDRSFPTNIVIDGGYTLTGQSLVSQEITGTLALATTYFDGGVCKWENWLKKLATETIILCFSTLGPVQFIEEAQAAAIRANASALIFAASPTKQLVEEVDVITTVRVDILSGTRIRNYLARSPTVPVVKVGPSKTVIGEITAPSVAYFSSRGPSSLSPDILKPDITAPGIGILGAWPPKTPPTLLPGDHRSVEWNFQSGTSMSCPHVAGVMALLQSAHPDWSPSAIRSAIMTTAGTRDTSNDLILSGGSMKPTDPFDIGAGHINPLKAMYPGLVYNTKTEDYVLFLCNIGYTDQQIKSMLLLHSESSTTCLPSHSCRTNADFNYPSITIPSLRSTRTIKRTVSNVGPNKNTVYFVDIVRPVGVEVKIWPRILVFSNCQQEHSYYVTFKPTKISSGRYVFGEITWTNGFHRVRSPLVVFLSNSGFVAKLVSTWITSVIDPDDLLLRILSLNTTKGVLATSLLSKRWRYLWTLVPGLKYDDINHNGDYKLFKQFVHRSFLSNKAPVLEHLHLSLGRDCPSVDIGLWINLALSRHVRVLHIVIPYPKKGPVTLPNPPVDVNIVMPSLQRLHMSHANIETRGTYVIDVPSLKCLEISDSARCNFRCESFWYDIEPACPSSLVYIFCRLLGSSYLYATIFSHRYDFSNSLIHLPDDLLLRILSFNTTKDAIPTSLLSKRWRSLWTLAPGLGFEDRNHNGNYERFTKFVYKSLVSNNAPVLELIRHLRELRIETRPSKQYPVYLRNAPETDTIINCLLLDVPAHVLIPSLKTLSLKFVTCSVTDKTSLQRILSGCPNLEELSVEQDLIDFNIVAPSLQRLHMSQQSFESRRLYVLDAPSLKYLKISDTVSWNLRQIENMPELVRAHVNIWGGDSTQRFLKALTSVRHLTLSMTTPKFVNPSGVIFNQLVHLVLCTFSGHCWDLVICMLQDSPKLRFLKLIDDELGIYLSGIDIPTGWKQPISVPECLLHSLEAFEWFGYRGRQGEREMATYVLKNATCLKTATFSPLSTDLGEKYQMLKELASVATASF</sequence>
<feature type="active site" description="Charge relay system" evidence="6">
    <location>
        <position position="141"/>
    </location>
</feature>
<dbReference type="PROSITE" id="PS51892">
    <property type="entry name" value="SUBTILASE"/>
    <property type="match status" value="1"/>
</dbReference>
<dbReference type="PROSITE" id="PS00138">
    <property type="entry name" value="SUBTILASE_SER"/>
    <property type="match status" value="1"/>
</dbReference>
<dbReference type="Pfam" id="PF00082">
    <property type="entry name" value="Peptidase_S8"/>
    <property type="match status" value="1"/>
</dbReference>
<comment type="caution">
    <text evidence="9">The sequence shown here is derived from an EMBL/GenBank/DDBJ whole genome shotgun (WGS) entry which is preliminary data.</text>
</comment>
<dbReference type="Pfam" id="PF17766">
    <property type="entry name" value="fn3_6"/>
    <property type="match status" value="1"/>
</dbReference>
<dbReference type="SUPFAM" id="SSF81383">
    <property type="entry name" value="F-box domain"/>
    <property type="match status" value="2"/>
</dbReference>
<comment type="similarity">
    <text evidence="1 6">Belongs to the peptidase S8 family.</text>
</comment>
<dbReference type="Gene3D" id="3.80.10.10">
    <property type="entry name" value="Ribonuclease Inhibitor"/>
    <property type="match status" value="1"/>
</dbReference>
<keyword evidence="4 6" id="KW-0378">Hydrolase</keyword>
<evidence type="ECO:0000256" key="5">
    <source>
        <dbReference type="ARBA" id="ARBA00022825"/>
    </source>
</evidence>
<dbReference type="InterPro" id="IPR045051">
    <property type="entry name" value="SBT"/>
</dbReference>
<dbReference type="PRINTS" id="PR00723">
    <property type="entry name" value="SUBTILISIN"/>
</dbReference>
<feature type="signal peptide" evidence="7">
    <location>
        <begin position="1"/>
        <end position="22"/>
    </location>
</feature>
<evidence type="ECO:0000256" key="7">
    <source>
        <dbReference type="SAM" id="SignalP"/>
    </source>
</evidence>
<dbReference type="Pfam" id="PF08387">
    <property type="entry name" value="FBD"/>
    <property type="match status" value="1"/>
</dbReference>
<feature type="active site" description="Charge relay system" evidence="6">
    <location>
        <position position="567"/>
    </location>
</feature>
<dbReference type="Gene3D" id="2.60.40.2310">
    <property type="match status" value="1"/>
</dbReference>
<feature type="domain" description="F-box" evidence="8">
    <location>
        <begin position="1008"/>
        <end position="1044"/>
    </location>
</feature>
<organism evidence="9 10">
    <name type="scientific">Brassica napus</name>
    <name type="common">Rape</name>
    <dbReference type="NCBI Taxonomy" id="3708"/>
    <lineage>
        <taxon>Eukaryota</taxon>
        <taxon>Viridiplantae</taxon>
        <taxon>Streptophyta</taxon>
        <taxon>Embryophyta</taxon>
        <taxon>Tracheophyta</taxon>
        <taxon>Spermatophyta</taxon>
        <taxon>Magnoliopsida</taxon>
        <taxon>eudicotyledons</taxon>
        <taxon>Gunneridae</taxon>
        <taxon>Pentapetalae</taxon>
        <taxon>rosids</taxon>
        <taxon>malvids</taxon>
        <taxon>Brassicales</taxon>
        <taxon>Brassicaceae</taxon>
        <taxon>Brassiceae</taxon>
        <taxon>Brassica</taxon>
    </lineage>
</organism>
<dbReference type="InterPro" id="IPR023828">
    <property type="entry name" value="Peptidase_S8_Ser-AS"/>
</dbReference>
<evidence type="ECO:0000256" key="2">
    <source>
        <dbReference type="ARBA" id="ARBA00022670"/>
    </source>
</evidence>
<dbReference type="InterPro" id="IPR000209">
    <property type="entry name" value="Peptidase_S8/S53_dom"/>
</dbReference>
<evidence type="ECO:0000256" key="1">
    <source>
        <dbReference type="ARBA" id="ARBA00011073"/>
    </source>
</evidence>
<name>A0ABQ7YTP2_BRANA</name>
<dbReference type="Pfam" id="PF24758">
    <property type="entry name" value="LRR_At5g56370"/>
    <property type="match status" value="1"/>
</dbReference>
<dbReference type="InterPro" id="IPR032675">
    <property type="entry name" value="LRR_dom_sf"/>
</dbReference>
<dbReference type="CDD" id="cd22160">
    <property type="entry name" value="F-box_AtFBL13-like"/>
    <property type="match status" value="2"/>
</dbReference>
<dbReference type="Proteomes" id="UP000824890">
    <property type="component" value="Unassembled WGS sequence"/>
</dbReference>
<evidence type="ECO:0000313" key="9">
    <source>
        <dbReference type="EMBL" id="KAH0871213.1"/>
    </source>
</evidence>
<dbReference type="Gene3D" id="3.50.30.30">
    <property type="match status" value="1"/>
</dbReference>
<evidence type="ECO:0000256" key="6">
    <source>
        <dbReference type="PROSITE-ProRule" id="PRU01240"/>
    </source>
</evidence>
<dbReference type="InterPro" id="IPR001810">
    <property type="entry name" value="F-box_dom"/>
</dbReference>
<dbReference type="InterPro" id="IPR034197">
    <property type="entry name" value="Peptidases_S8_3"/>
</dbReference>
<dbReference type="SUPFAM" id="SSF52047">
    <property type="entry name" value="RNI-like"/>
    <property type="match status" value="1"/>
</dbReference>
<dbReference type="Gene3D" id="1.20.1280.50">
    <property type="match status" value="1"/>
</dbReference>
<proteinExistence type="inferred from homology"/>
<dbReference type="CDD" id="cd04852">
    <property type="entry name" value="Peptidases_S8_3"/>
    <property type="match status" value="1"/>
</dbReference>
<dbReference type="InterPro" id="IPR036852">
    <property type="entry name" value="Peptidase_S8/S53_dom_sf"/>
</dbReference>
<protein>
    <recommendedName>
        <fullName evidence="8">F-box domain-containing protein</fullName>
    </recommendedName>
</protein>
<evidence type="ECO:0000259" key="8">
    <source>
        <dbReference type="PROSITE" id="PS50181"/>
    </source>
</evidence>
<keyword evidence="3 7" id="KW-0732">Signal</keyword>
<keyword evidence="2 6" id="KW-0645">Protease</keyword>
<dbReference type="InterPro" id="IPR053781">
    <property type="entry name" value="F-box_AtFBL13-like"/>
</dbReference>
<dbReference type="InterPro" id="IPR010259">
    <property type="entry name" value="S8pro/Inhibitor_I9"/>
</dbReference>
<dbReference type="InterPro" id="IPR006566">
    <property type="entry name" value="FBD"/>
</dbReference>
<feature type="active site" description="Charge relay system" evidence="6">
    <location>
        <position position="238"/>
    </location>
</feature>
<dbReference type="SMART" id="SM00256">
    <property type="entry name" value="FBOX"/>
    <property type="match status" value="2"/>
</dbReference>
<dbReference type="InterPro" id="IPR036047">
    <property type="entry name" value="F-box-like_dom_sf"/>
</dbReference>
<dbReference type="Gene3D" id="3.30.70.80">
    <property type="entry name" value="Peptidase S8 propeptide/proteinase inhibitor I9"/>
    <property type="match status" value="1"/>
</dbReference>
<dbReference type="Pfam" id="PF05922">
    <property type="entry name" value="Inhibitor_I9"/>
    <property type="match status" value="1"/>
</dbReference>
<keyword evidence="10" id="KW-1185">Reference proteome</keyword>
<dbReference type="InterPro" id="IPR055411">
    <property type="entry name" value="LRR_FXL15/At3g58940/PEG3-like"/>
</dbReference>
<dbReference type="InterPro" id="IPR041469">
    <property type="entry name" value="Subtilisin-like_FN3"/>
</dbReference>
<dbReference type="PANTHER" id="PTHR10795">
    <property type="entry name" value="PROPROTEIN CONVERTASE SUBTILISIN/KEXIN"/>
    <property type="match status" value="1"/>
</dbReference>
<gene>
    <name evidence="9" type="ORF">HID58_078235</name>
</gene>